<evidence type="ECO:0000256" key="9">
    <source>
        <dbReference type="ARBA" id="ARBA00023136"/>
    </source>
</evidence>
<keyword evidence="4 10" id="KW-1003">Cell membrane</keyword>
<evidence type="ECO:0000256" key="6">
    <source>
        <dbReference type="ARBA" id="ARBA00022927"/>
    </source>
</evidence>
<feature type="transmembrane region" description="Helical" evidence="10">
    <location>
        <begin position="54"/>
        <end position="73"/>
    </location>
</feature>
<proteinExistence type="inferred from homology"/>
<gene>
    <name evidence="12" type="primary">secG</name>
    <name evidence="12" type="ORF">BWX89_00347</name>
</gene>
<evidence type="ECO:0000256" key="4">
    <source>
        <dbReference type="ARBA" id="ARBA00022475"/>
    </source>
</evidence>
<keyword evidence="8 10" id="KW-0811">Translocation</keyword>
<evidence type="ECO:0000256" key="10">
    <source>
        <dbReference type="RuleBase" id="RU365087"/>
    </source>
</evidence>
<evidence type="ECO:0000313" key="12">
    <source>
        <dbReference type="EMBL" id="OQB74858.1"/>
    </source>
</evidence>
<reference evidence="12" key="1">
    <citation type="submission" date="2017-02" db="EMBL/GenBank/DDBJ databases">
        <title>Delving into the versatile metabolic prowess of the omnipresent phylum Bacteroidetes.</title>
        <authorList>
            <person name="Nobu M.K."/>
            <person name="Mei R."/>
            <person name="Narihiro T."/>
            <person name="Kuroda K."/>
            <person name="Liu W.-T."/>
        </authorList>
    </citation>
    <scope>NUCLEOTIDE SEQUENCE</scope>
    <source>
        <strain evidence="12">ADurb.Bin131</strain>
    </source>
</reference>
<dbReference type="AlphaFoldDB" id="A0A1V6CD72"/>
<feature type="region of interest" description="Disordered" evidence="11">
    <location>
        <begin position="86"/>
        <end position="118"/>
    </location>
</feature>
<dbReference type="Pfam" id="PF03840">
    <property type="entry name" value="SecG"/>
    <property type="match status" value="1"/>
</dbReference>
<dbReference type="EMBL" id="MWDQ01000027">
    <property type="protein sequence ID" value="OQB74858.1"/>
    <property type="molecule type" value="Genomic_DNA"/>
</dbReference>
<dbReference type="PANTHER" id="PTHR34182:SF1">
    <property type="entry name" value="PROTEIN-EXPORT MEMBRANE PROTEIN SECG"/>
    <property type="match status" value="1"/>
</dbReference>
<comment type="subcellular location">
    <subcellularLocation>
        <location evidence="1 10">Cell membrane</location>
        <topology evidence="1 10">Multi-pass membrane protein</topology>
    </subcellularLocation>
</comment>
<organism evidence="12">
    <name type="scientific">candidate division TA06 bacterium ADurb.Bin131</name>
    <dbReference type="NCBI Taxonomy" id="1852827"/>
    <lineage>
        <taxon>Bacteria</taxon>
        <taxon>Bacteria division TA06</taxon>
    </lineage>
</organism>
<dbReference type="NCBIfam" id="TIGR00810">
    <property type="entry name" value="secG"/>
    <property type="match status" value="1"/>
</dbReference>
<dbReference type="GO" id="GO:0065002">
    <property type="term" value="P:intracellular protein transmembrane transport"/>
    <property type="evidence" value="ECO:0007669"/>
    <property type="project" value="TreeGrafter"/>
</dbReference>
<comment type="function">
    <text evidence="10">Involved in protein export. Participates in an early event of protein translocation.</text>
</comment>
<keyword evidence="3 10" id="KW-0813">Transport</keyword>
<evidence type="ECO:0000256" key="2">
    <source>
        <dbReference type="ARBA" id="ARBA00008445"/>
    </source>
</evidence>
<comment type="caution">
    <text evidence="10">Lacks conserved residue(s) required for the propagation of feature annotation.</text>
</comment>
<dbReference type="GO" id="GO:0009306">
    <property type="term" value="P:protein secretion"/>
    <property type="evidence" value="ECO:0007669"/>
    <property type="project" value="UniProtKB-UniRule"/>
</dbReference>
<keyword evidence="7 10" id="KW-1133">Transmembrane helix</keyword>
<dbReference type="PANTHER" id="PTHR34182">
    <property type="entry name" value="PROTEIN-EXPORT MEMBRANE PROTEIN SECG"/>
    <property type="match status" value="1"/>
</dbReference>
<dbReference type="GO" id="GO:0015450">
    <property type="term" value="F:protein-transporting ATPase activity"/>
    <property type="evidence" value="ECO:0007669"/>
    <property type="project" value="UniProtKB-UniRule"/>
</dbReference>
<dbReference type="PRINTS" id="PR01651">
    <property type="entry name" value="SECGEXPORT"/>
</dbReference>
<dbReference type="InterPro" id="IPR004692">
    <property type="entry name" value="SecG"/>
</dbReference>
<keyword evidence="9 10" id="KW-0472">Membrane</keyword>
<comment type="caution">
    <text evidence="12">The sequence shown here is derived from an EMBL/GenBank/DDBJ whole genome shotgun (WGS) entry which is preliminary data.</text>
</comment>
<dbReference type="GO" id="GO:0043952">
    <property type="term" value="P:protein transport by the Sec complex"/>
    <property type="evidence" value="ECO:0007669"/>
    <property type="project" value="TreeGrafter"/>
</dbReference>
<name>A0A1V6CD72_UNCT6</name>
<dbReference type="GO" id="GO:0005886">
    <property type="term" value="C:plasma membrane"/>
    <property type="evidence" value="ECO:0007669"/>
    <property type="project" value="UniProtKB-SubCell"/>
</dbReference>
<comment type="similarity">
    <text evidence="2 10">Belongs to the SecG family.</text>
</comment>
<keyword evidence="6 10" id="KW-0653">Protein transport</keyword>
<evidence type="ECO:0000256" key="11">
    <source>
        <dbReference type="SAM" id="MobiDB-lite"/>
    </source>
</evidence>
<keyword evidence="5 10" id="KW-0812">Transmembrane</keyword>
<evidence type="ECO:0000256" key="1">
    <source>
        <dbReference type="ARBA" id="ARBA00004651"/>
    </source>
</evidence>
<sequence length="118" mass="12525">MTFLIVVHLIISILLIAAVLLQSGKGSSMANVFGGGGMETVFGAETPAIMNRITTVLAIVFMVNCILLTTMSFKYKGGSIIQRELQKQSIPSTPSEQPVQPQIPTTPSPANVPPAQNN</sequence>
<evidence type="ECO:0000256" key="5">
    <source>
        <dbReference type="ARBA" id="ARBA00022692"/>
    </source>
</evidence>
<dbReference type="Proteomes" id="UP000485562">
    <property type="component" value="Unassembled WGS sequence"/>
</dbReference>
<feature type="compositionally biased region" description="Polar residues" evidence="11">
    <location>
        <begin position="87"/>
        <end position="103"/>
    </location>
</feature>
<accession>A0A1V6CD72</accession>
<protein>
    <recommendedName>
        <fullName evidence="10">Protein-export membrane protein SecG</fullName>
    </recommendedName>
</protein>
<evidence type="ECO:0000256" key="3">
    <source>
        <dbReference type="ARBA" id="ARBA00022448"/>
    </source>
</evidence>
<evidence type="ECO:0000256" key="8">
    <source>
        <dbReference type="ARBA" id="ARBA00023010"/>
    </source>
</evidence>
<evidence type="ECO:0000256" key="7">
    <source>
        <dbReference type="ARBA" id="ARBA00022989"/>
    </source>
</evidence>